<protein>
    <recommendedName>
        <fullName evidence="2">BTB domain-containing protein</fullName>
    </recommendedName>
</protein>
<sequence length="286" mass="32541">MNEKDLDKMTADDLEIENLWIEAFGSVDSDHNQLGPSFGVKGTPSTSSPPTSRNRKFYFDDDMTIFIVENELFRVHRYFLTRESEFFRTMLSCPPGSEGPEGMSDDKPIPIDAGATREEFECVLDYIFNQRGYNVSPHQTTQYWINILTFCNRFDLDDVRGVAMSHLESYPYSNPIDAIAIAERIDMKEWLLPAFKTLCQRVEPLDLSEGNKIGMEKALLIARAREAVRDNGRDNGPARSYYSSRAASPEPVQATWPPPFQPARLLYSDSLVTRVVKEVFGDDLNV</sequence>
<dbReference type="SMART" id="SM00225">
    <property type="entry name" value="BTB"/>
    <property type="match status" value="1"/>
</dbReference>
<feature type="region of interest" description="Disordered" evidence="1">
    <location>
        <begin position="230"/>
        <end position="254"/>
    </location>
</feature>
<dbReference type="InterPro" id="IPR000210">
    <property type="entry name" value="BTB/POZ_dom"/>
</dbReference>
<dbReference type="EMBL" id="FUEG01000011">
    <property type="protein sequence ID" value="SJL10190.1"/>
    <property type="molecule type" value="Genomic_DNA"/>
</dbReference>
<reference evidence="4" key="1">
    <citation type="journal article" date="2017" name="Nat. Ecol. Evol.">
        <title>Genome expansion and lineage-specific genetic innovations in the forest pathogenic fungi Armillaria.</title>
        <authorList>
            <person name="Sipos G."/>
            <person name="Prasanna A.N."/>
            <person name="Walter M.C."/>
            <person name="O'Connor E."/>
            <person name="Balint B."/>
            <person name="Krizsan K."/>
            <person name="Kiss B."/>
            <person name="Hess J."/>
            <person name="Varga T."/>
            <person name="Slot J."/>
            <person name="Riley R."/>
            <person name="Boka B."/>
            <person name="Rigling D."/>
            <person name="Barry K."/>
            <person name="Lee J."/>
            <person name="Mihaltcheva S."/>
            <person name="LaButti K."/>
            <person name="Lipzen A."/>
            <person name="Waldron R."/>
            <person name="Moloney N.M."/>
            <person name="Sperisen C."/>
            <person name="Kredics L."/>
            <person name="Vagvoelgyi C."/>
            <person name="Patrignani A."/>
            <person name="Fitzpatrick D."/>
            <person name="Nagy I."/>
            <person name="Doyle S."/>
            <person name="Anderson J.B."/>
            <person name="Grigoriev I.V."/>
            <person name="Gueldener U."/>
            <person name="Muensterkoetter M."/>
            <person name="Nagy L.G."/>
        </authorList>
    </citation>
    <scope>NUCLEOTIDE SEQUENCE [LARGE SCALE GENOMIC DNA]</scope>
    <source>
        <strain evidence="4">C18/9</strain>
    </source>
</reference>
<evidence type="ECO:0000259" key="2">
    <source>
        <dbReference type="PROSITE" id="PS50097"/>
    </source>
</evidence>
<dbReference type="Gene3D" id="3.30.710.10">
    <property type="entry name" value="Potassium Channel Kv1.1, Chain A"/>
    <property type="match status" value="1"/>
</dbReference>
<evidence type="ECO:0000313" key="3">
    <source>
        <dbReference type="EMBL" id="SJL10190.1"/>
    </source>
</evidence>
<keyword evidence="4" id="KW-1185">Reference proteome</keyword>
<name>A0A284RN48_ARMOS</name>
<dbReference type="CDD" id="cd18186">
    <property type="entry name" value="BTB_POZ_ZBTB_KLHL-like"/>
    <property type="match status" value="1"/>
</dbReference>
<dbReference type="InterPro" id="IPR011333">
    <property type="entry name" value="SKP1/BTB/POZ_sf"/>
</dbReference>
<proteinExistence type="predicted"/>
<dbReference type="AlphaFoldDB" id="A0A284RN48"/>
<feature type="region of interest" description="Disordered" evidence="1">
    <location>
        <begin position="35"/>
        <end position="54"/>
    </location>
</feature>
<dbReference type="PROSITE" id="PS50097">
    <property type="entry name" value="BTB"/>
    <property type="match status" value="1"/>
</dbReference>
<dbReference type="SUPFAM" id="SSF54695">
    <property type="entry name" value="POZ domain"/>
    <property type="match status" value="1"/>
</dbReference>
<evidence type="ECO:0000313" key="4">
    <source>
        <dbReference type="Proteomes" id="UP000219338"/>
    </source>
</evidence>
<feature type="compositionally biased region" description="Low complexity" evidence="1">
    <location>
        <begin position="238"/>
        <end position="248"/>
    </location>
</feature>
<evidence type="ECO:0000256" key="1">
    <source>
        <dbReference type="SAM" id="MobiDB-lite"/>
    </source>
</evidence>
<dbReference type="OrthoDB" id="3223751at2759"/>
<dbReference type="Proteomes" id="UP000219338">
    <property type="component" value="Unassembled WGS sequence"/>
</dbReference>
<dbReference type="OMA" id="DWISSAY"/>
<feature type="compositionally biased region" description="Low complexity" evidence="1">
    <location>
        <begin position="43"/>
        <end position="52"/>
    </location>
</feature>
<accession>A0A284RN48</accession>
<dbReference type="STRING" id="47428.A0A284RN48"/>
<organism evidence="3 4">
    <name type="scientific">Armillaria ostoyae</name>
    <name type="common">Armillaria root rot fungus</name>
    <dbReference type="NCBI Taxonomy" id="47428"/>
    <lineage>
        <taxon>Eukaryota</taxon>
        <taxon>Fungi</taxon>
        <taxon>Dikarya</taxon>
        <taxon>Basidiomycota</taxon>
        <taxon>Agaricomycotina</taxon>
        <taxon>Agaricomycetes</taxon>
        <taxon>Agaricomycetidae</taxon>
        <taxon>Agaricales</taxon>
        <taxon>Marasmiineae</taxon>
        <taxon>Physalacriaceae</taxon>
        <taxon>Armillaria</taxon>
    </lineage>
</organism>
<dbReference type="Pfam" id="PF00651">
    <property type="entry name" value="BTB"/>
    <property type="match status" value="1"/>
</dbReference>
<feature type="domain" description="BTB" evidence="2">
    <location>
        <begin position="61"/>
        <end position="131"/>
    </location>
</feature>
<gene>
    <name evidence="3" type="ORF">ARMOST_13574</name>
</gene>